<dbReference type="InterPro" id="IPR001362">
    <property type="entry name" value="Glyco_hydro_32"/>
</dbReference>
<evidence type="ECO:0000256" key="2">
    <source>
        <dbReference type="ARBA" id="ARBA00022801"/>
    </source>
</evidence>
<feature type="domain" description="Glycosyl hydrolase family 32 N-terminal" evidence="5">
    <location>
        <begin position="1"/>
        <end position="331"/>
    </location>
</feature>
<dbReference type="GO" id="GO:0004575">
    <property type="term" value="F:sucrose alpha-glucosidase activity"/>
    <property type="evidence" value="ECO:0007669"/>
    <property type="project" value="TreeGrafter"/>
</dbReference>
<dbReference type="Gene3D" id="2.60.120.560">
    <property type="entry name" value="Exo-inulinase, domain 1"/>
    <property type="match status" value="1"/>
</dbReference>
<dbReference type="InterPro" id="IPR013148">
    <property type="entry name" value="Glyco_hydro_32_N"/>
</dbReference>
<dbReference type="InterPro" id="IPR023296">
    <property type="entry name" value="Glyco_hydro_beta-prop_sf"/>
</dbReference>
<feature type="domain" description="Glycosyl hydrolase family 32 C-terminal" evidence="6">
    <location>
        <begin position="394"/>
        <end position="528"/>
    </location>
</feature>
<dbReference type="SUPFAM" id="SSF75005">
    <property type="entry name" value="Arabinanase/levansucrase/invertase"/>
    <property type="match status" value="1"/>
</dbReference>
<dbReference type="GO" id="GO:0005737">
    <property type="term" value="C:cytoplasm"/>
    <property type="evidence" value="ECO:0007669"/>
    <property type="project" value="TreeGrafter"/>
</dbReference>
<comment type="caution">
    <text evidence="7">The sequence shown here is derived from an EMBL/GenBank/DDBJ whole genome shotgun (WGS) entry which is preliminary data.</text>
</comment>
<evidence type="ECO:0000313" key="8">
    <source>
        <dbReference type="Proteomes" id="UP000807306"/>
    </source>
</evidence>
<protein>
    <submittedName>
        <fullName evidence="7">Glycosyl hydrolase</fullName>
    </submittedName>
</protein>
<evidence type="ECO:0000259" key="6">
    <source>
        <dbReference type="Pfam" id="PF08244"/>
    </source>
</evidence>
<accession>A0A9P6EIN1</accession>
<dbReference type="InterPro" id="IPR013189">
    <property type="entry name" value="Glyco_hydro_32_C"/>
</dbReference>
<dbReference type="Gene3D" id="2.115.10.20">
    <property type="entry name" value="Glycosyl hydrolase domain, family 43"/>
    <property type="match status" value="1"/>
</dbReference>
<dbReference type="AlphaFoldDB" id="A0A9P6EIN1"/>
<organism evidence="7 8">
    <name type="scientific">Crepidotus variabilis</name>
    <dbReference type="NCBI Taxonomy" id="179855"/>
    <lineage>
        <taxon>Eukaryota</taxon>
        <taxon>Fungi</taxon>
        <taxon>Dikarya</taxon>
        <taxon>Basidiomycota</taxon>
        <taxon>Agaricomycotina</taxon>
        <taxon>Agaricomycetes</taxon>
        <taxon>Agaricomycetidae</taxon>
        <taxon>Agaricales</taxon>
        <taxon>Agaricineae</taxon>
        <taxon>Crepidotaceae</taxon>
        <taxon>Crepidotus</taxon>
    </lineage>
</organism>
<dbReference type="Pfam" id="PF08244">
    <property type="entry name" value="Glyco_hydro_32C"/>
    <property type="match status" value="1"/>
</dbReference>
<dbReference type="SUPFAM" id="SSF49899">
    <property type="entry name" value="Concanavalin A-like lectins/glucanases"/>
    <property type="match status" value="1"/>
</dbReference>
<evidence type="ECO:0000256" key="1">
    <source>
        <dbReference type="ARBA" id="ARBA00009902"/>
    </source>
</evidence>
<dbReference type="PANTHER" id="PTHR42800:SF3">
    <property type="entry name" value="GLYCOSYL HYDROLASE FAMILY 32 N-TERMINAL DOMAIN-CONTAINING PROTEIN"/>
    <property type="match status" value="1"/>
</dbReference>
<dbReference type="InterPro" id="IPR013320">
    <property type="entry name" value="ConA-like_dom_sf"/>
</dbReference>
<evidence type="ECO:0000256" key="4">
    <source>
        <dbReference type="RuleBase" id="RU362110"/>
    </source>
</evidence>
<dbReference type="CDD" id="cd18621">
    <property type="entry name" value="GH32_XdINV-like"/>
    <property type="match status" value="1"/>
</dbReference>
<evidence type="ECO:0000256" key="3">
    <source>
        <dbReference type="ARBA" id="ARBA00023295"/>
    </source>
</evidence>
<evidence type="ECO:0000313" key="7">
    <source>
        <dbReference type="EMBL" id="KAF9530381.1"/>
    </source>
</evidence>
<keyword evidence="2 4" id="KW-0378">Hydrolase</keyword>
<dbReference type="Pfam" id="PF00251">
    <property type="entry name" value="Glyco_hydro_32N"/>
    <property type="match status" value="1"/>
</dbReference>
<keyword evidence="3 4" id="KW-0326">Glycosidase</keyword>
<evidence type="ECO:0000259" key="5">
    <source>
        <dbReference type="Pfam" id="PF00251"/>
    </source>
</evidence>
<dbReference type="OrthoDB" id="202537at2759"/>
<comment type="similarity">
    <text evidence="1 4">Belongs to the glycosyl hydrolase 32 family.</text>
</comment>
<reference evidence="7" key="1">
    <citation type="submission" date="2020-11" db="EMBL/GenBank/DDBJ databases">
        <authorList>
            <consortium name="DOE Joint Genome Institute"/>
            <person name="Ahrendt S."/>
            <person name="Riley R."/>
            <person name="Andreopoulos W."/>
            <person name="Labutti K."/>
            <person name="Pangilinan J."/>
            <person name="Ruiz-Duenas F.J."/>
            <person name="Barrasa J.M."/>
            <person name="Sanchez-Garcia M."/>
            <person name="Camarero S."/>
            <person name="Miyauchi S."/>
            <person name="Serrano A."/>
            <person name="Linde D."/>
            <person name="Babiker R."/>
            <person name="Drula E."/>
            <person name="Ayuso-Fernandez I."/>
            <person name="Pacheco R."/>
            <person name="Padilla G."/>
            <person name="Ferreira P."/>
            <person name="Barriuso J."/>
            <person name="Kellner H."/>
            <person name="Castanera R."/>
            <person name="Alfaro M."/>
            <person name="Ramirez L."/>
            <person name="Pisabarro A.G."/>
            <person name="Kuo A."/>
            <person name="Tritt A."/>
            <person name="Lipzen A."/>
            <person name="He G."/>
            <person name="Yan M."/>
            <person name="Ng V."/>
            <person name="Cullen D."/>
            <person name="Martin F."/>
            <person name="Rosso M.-N."/>
            <person name="Henrissat B."/>
            <person name="Hibbett D."/>
            <person name="Martinez A.T."/>
            <person name="Grigoriev I.V."/>
        </authorList>
    </citation>
    <scope>NUCLEOTIDE SEQUENCE</scope>
    <source>
        <strain evidence="7">CBS 506.95</strain>
    </source>
</reference>
<dbReference type="Proteomes" id="UP000807306">
    <property type="component" value="Unassembled WGS sequence"/>
</dbReference>
<dbReference type="EMBL" id="MU157840">
    <property type="protein sequence ID" value="KAF9530381.1"/>
    <property type="molecule type" value="Genomic_DNA"/>
</dbReference>
<sequence length="563" mass="62259">MNDPNGAMYDPVKDEYHLFYQWHPNHVQWGNISWGHAVSKNLVTWTDVAHRGTPSWHGANALALSPTGVGTYNGLGIFSGTAQPVGINGAKDGILIVFYTSVSVLPVPHAPDGETQSIAISKDGGRTWKDYEGNPVIKSCPEGWDITGFRDPFVEPWPEMDQVLQQQEPHYYMTVGGGIKDVGPRVMFYAAPASNLTKWTFLGSLWELKAGDSAGPNICNWGNNLEMPNFFSLLDQDGHTHYYLGTGANDDMRSIWNEGSVYKREDGSVAFQPISGGYSDYGNLYGLTSFNDTKHNHRRVQWGWSLEDFPADYASQQGYQGSLAVPRELFALVTKNLLDPDRKLRESGAFITQLADGTYQASVLGVKPLQDVIQGLREGASHTNFGNVVGCFFTILSTKGSLHFELSASFSSGSLGGFVVATSPGKEEYTSVYFNPDTHEITVDRTHSTTLSNFNNSPVRGHFLPYTTTGGIEDISLRVFLDGSLLEVYVNDRFALTTRIYPDRYDSTGFGLFTAEEKSVNFHNVQSWVGTLNAWPDRPEDTSSLLIVDAHEQTNHGVWWTGK</sequence>
<gene>
    <name evidence="7" type="ORF">CPB83DRAFT_850814</name>
</gene>
<dbReference type="GO" id="GO:0005987">
    <property type="term" value="P:sucrose catabolic process"/>
    <property type="evidence" value="ECO:0007669"/>
    <property type="project" value="TreeGrafter"/>
</dbReference>
<name>A0A9P6EIN1_9AGAR</name>
<dbReference type="PANTHER" id="PTHR42800">
    <property type="entry name" value="EXOINULINASE INUD (AFU_ORTHOLOGUE AFUA_5G00480)"/>
    <property type="match status" value="1"/>
</dbReference>
<proteinExistence type="inferred from homology"/>
<dbReference type="SMART" id="SM00640">
    <property type="entry name" value="Glyco_32"/>
    <property type="match status" value="1"/>
</dbReference>
<keyword evidence="8" id="KW-1185">Reference proteome</keyword>